<keyword evidence="3" id="KW-1185">Reference proteome</keyword>
<feature type="region of interest" description="Disordered" evidence="1">
    <location>
        <begin position="1"/>
        <end position="29"/>
    </location>
</feature>
<reference evidence="2 3" key="1">
    <citation type="submission" date="2024-04" db="EMBL/GenBank/DDBJ databases">
        <authorList>
            <person name="Rising A."/>
            <person name="Reimegard J."/>
            <person name="Sonavane S."/>
            <person name="Akerstrom W."/>
            <person name="Nylinder S."/>
            <person name="Hedman E."/>
            <person name="Kallberg Y."/>
        </authorList>
    </citation>
    <scope>NUCLEOTIDE SEQUENCE [LARGE SCALE GENOMIC DNA]</scope>
</reference>
<dbReference type="EMBL" id="CAXIEN010000217">
    <property type="protein sequence ID" value="CAL1287384.1"/>
    <property type="molecule type" value="Genomic_DNA"/>
</dbReference>
<evidence type="ECO:0000313" key="2">
    <source>
        <dbReference type="EMBL" id="CAL1287384.1"/>
    </source>
</evidence>
<proteinExistence type="predicted"/>
<feature type="compositionally biased region" description="Basic and acidic residues" evidence="1">
    <location>
        <begin position="1"/>
        <end position="11"/>
    </location>
</feature>
<organism evidence="2 3">
    <name type="scientific">Larinioides sclopetarius</name>
    <dbReference type="NCBI Taxonomy" id="280406"/>
    <lineage>
        <taxon>Eukaryota</taxon>
        <taxon>Metazoa</taxon>
        <taxon>Ecdysozoa</taxon>
        <taxon>Arthropoda</taxon>
        <taxon>Chelicerata</taxon>
        <taxon>Arachnida</taxon>
        <taxon>Araneae</taxon>
        <taxon>Araneomorphae</taxon>
        <taxon>Entelegynae</taxon>
        <taxon>Araneoidea</taxon>
        <taxon>Araneidae</taxon>
        <taxon>Larinioides</taxon>
    </lineage>
</organism>
<sequence length="29" mass="3455">MEAKAMSEVRISETTNFQTSRRNKRQKNI</sequence>
<protein>
    <submittedName>
        <fullName evidence="2">Uncharacterized protein</fullName>
    </submittedName>
</protein>
<dbReference type="Proteomes" id="UP001497382">
    <property type="component" value="Unassembled WGS sequence"/>
</dbReference>
<accession>A0AAV2AVM8</accession>
<gene>
    <name evidence="2" type="ORF">LARSCL_LOCUS14799</name>
</gene>
<dbReference type="AlphaFoldDB" id="A0AAV2AVM8"/>
<comment type="caution">
    <text evidence="2">The sequence shown here is derived from an EMBL/GenBank/DDBJ whole genome shotgun (WGS) entry which is preliminary data.</text>
</comment>
<evidence type="ECO:0000313" key="3">
    <source>
        <dbReference type="Proteomes" id="UP001497382"/>
    </source>
</evidence>
<evidence type="ECO:0000256" key="1">
    <source>
        <dbReference type="SAM" id="MobiDB-lite"/>
    </source>
</evidence>
<name>A0AAV2AVM8_9ARAC</name>